<feature type="domain" description="Phosphatidic acid phosphatase type 2/haloperoxidase" evidence="2">
    <location>
        <begin position="57"/>
        <end position="190"/>
    </location>
</feature>
<dbReference type="Gene3D" id="1.20.144.10">
    <property type="entry name" value="Phosphatidic acid phosphatase type 2/haloperoxidase"/>
    <property type="match status" value="1"/>
</dbReference>
<dbReference type="Proteomes" id="UP000306196">
    <property type="component" value="Unassembled WGS sequence"/>
</dbReference>
<proteinExistence type="predicted"/>
<dbReference type="InterPro" id="IPR036938">
    <property type="entry name" value="PAP2/HPO_sf"/>
</dbReference>
<organism evidence="3 4">
    <name type="scientific">Phragmitibacter flavus</name>
    <dbReference type="NCBI Taxonomy" id="2576071"/>
    <lineage>
        <taxon>Bacteria</taxon>
        <taxon>Pseudomonadati</taxon>
        <taxon>Verrucomicrobiota</taxon>
        <taxon>Verrucomicrobiia</taxon>
        <taxon>Verrucomicrobiales</taxon>
        <taxon>Verrucomicrobiaceae</taxon>
        <taxon>Phragmitibacter</taxon>
    </lineage>
</organism>
<reference evidence="3 4" key="1">
    <citation type="submission" date="2019-05" db="EMBL/GenBank/DDBJ databases">
        <title>Verrucobacter flavum gen. nov., sp. nov. a new member of the family Verrucomicrobiaceae.</title>
        <authorList>
            <person name="Szuroczki S."/>
            <person name="Abbaszade G."/>
            <person name="Szabo A."/>
            <person name="Felfoldi T."/>
            <person name="Schumann P."/>
            <person name="Boka K."/>
            <person name="Keki Z."/>
            <person name="Toumi M."/>
            <person name="Toth E."/>
        </authorList>
    </citation>
    <scope>NUCLEOTIDE SEQUENCE [LARGE SCALE GENOMIC DNA]</scope>
    <source>
        <strain evidence="3 4">MG-N-17</strain>
    </source>
</reference>
<keyword evidence="1" id="KW-1133">Transmembrane helix</keyword>
<keyword evidence="1" id="KW-0812">Transmembrane</keyword>
<accession>A0A5R8K9W1</accession>
<dbReference type="EMBL" id="VAUV01000016">
    <property type="protein sequence ID" value="TLD69091.1"/>
    <property type="molecule type" value="Genomic_DNA"/>
</dbReference>
<evidence type="ECO:0000256" key="1">
    <source>
        <dbReference type="SAM" id="Phobius"/>
    </source>
</evidence>
<evidence type="ECO:0000259" key="2">
    <source>
        <dbReference type="SMART" id="SM00014"/>
    </source>
</evidence>
<comment type="caution">
    <text evidence="3">The sequence shown here is derived from an EMBL/GenBank/DDBJ whole genome shotgun (WGS) entry which is preliminary data.</text>
</comment>
<dbReference type="Pfam" id="PF01569">
    <property type="entry name" value="PAP2"/>
    <property type="match status" value="1"/>
</dbReference>
<dbReference type="AlphaFoldDB" id="A0A5R8K9W1"/>
<name>A0A5R8K9W1_9BACT</name>
<evidence type="ECO:0000313" key="3">
    <source>
        <dbReference type="EMBL" id="TLD69091.1"/>
    </source>
</evidence>
<feature type="transmembrane region" description="Helical" evidence="1">
    <location>
        <begin position="54"/>
        <end position="75"/>
    </location>
</feature>
<dbReference type="SUPFAM" id="SSF48317">
    <property type="entry name" value="Acid phosphatase/Vanadium-dependent haloperoxidase"/>
    <property type="match status" value="1"/>
</dbReference>
<dbReference type="InterPro" id="IPR000326">
    <property type="entry name" value="PAP2/HPO"/>
</dbReference>
<dbReference type="SMART" id="SM00014">
    <property type="entry name" value="acidPPc"/>
    <property type="match status" value="1"/>
</dbReference>
<dbReference type="RefSeq" id="WP_138088015.1">
    <property type="nucleotide sequence ID" value="NZ_VAUV01000016.1"/>
</dbReference>
<keyword evidence="4" id="KW-1185">Reference proteome</keyword>
<protein>
    <submittedName>
        <fullName evidence="3">Phosphatase PAP2 family protein</fullName>
    </submittedName>
</protein>
<dbReference type="OrthoDB" id="9789113at2"/>
<sequence length="222" mass="25204">MASIDLQLLDLINRQWTNPFFDRLMPLVSALNAWTPIMAIIVAVVWWQTRGRCWRVFVGAAICLMATEYVVSYPLKHFAGKQRPNESVSWVVKRDLAKHPVRFLAVFEEPVIKPAKLAPPGKRGKSFPSSHVLNTTGVLTFIYLAWRGWTVWLLGIPPILCWSRIYCGSHWPSDIPHSVIFAVLTAWVMHKILKKWLKLPQASCQSPREPLLPTPAMAAPTT</sequence>
<feature type="transmembrane region" description="Helical" evidence="1">
    <location>
        <begin position="24"/>
        <end position="48"/>
    </location>
</feature>
<gene>
    <name evidence="3" type="ORF">FEM03_19690</name>
</gene>
<evidence type="ECO:0000313" key="4">
    <source>
        <dbReference type="Proteomes" id="UP000306196"/>
    </source>
</evidence>
<keyword evidence="1" id="KW-0472">Membrane</keyword>